<feature type="transmembrane region" description="Helical" evidence="1">
    <location>
        <begin position="151"/>
        <end position="169"/>
    </location>
</feature>
<sequence length="268" mass="29232">MAFSDMSWWYRVSSASAVALPFLLSTTGLMTAVLYGVELSVLPEAAVLIGLFGPAMFAIAFVAAEKNASLKALLEQYVRVKSPLQVYLVALFTVPILLLITQQVAPFVLPGLSWPPFAALSIPQMVFVPLISIGEELGWRGYLQPRMREHFSLPTASVIVGVIWAMWHVPGYIFNTGVVEGVSFFWFCAWVVSGAVIMGWLYERSGSVFVAIVFHTSANASFNMILVVPNETGSPIPFQVFVVLAAMSATALMLSRSRSSPMPAVMTR</sequence>
<keyword evidence="4" id="KW-1185">Reference proteome</keyword>
<keyword evidence="1" id="KW-0812">Transmembrane</keyword>
<feature type="transmembrane region" description="Helical" evidence="1">
    <location>
        <begin position="208"/>
        <end position="230"/>
    </location>
</feature>
<evidence type="ECO:0000259" key="2">
    <source>
        <dbReference type="Pfam" id="PF02517"/>
    </source>
</evidence>
<reference evidence="3 4" key="1">
    <citation type="submission" date="2023-10" db="EMBL/GenBank/DDBJ databases">
        <title>Two novel species belonging to the OM43/NOR5 clade.</title>
        <authorList>
            <person name="Park M."/>
        </authorList>
    </citation>
    <scope>NUCLEOTIDE SEQUENCE [LARGE SCALE GENOMIC DNA]</scope>
    <source>
        <strain evidence="3 4">IMCC43200</strain>
    </source>
</reference>
<feature type="transmembrane region" description="Helical" evidence="1">
    <location>
        <begin position="236"/>
        <end position="254"/>
    </location>
</feature>
<evidence type="ECO:0000313" key="3">
    <source>
        <dbReference type="EMBL" id="WOJ93816.1"/>
    </source>
</evidence>
<organism evidence="3 4">
    <name type="scientific">Congregibacter variabilis</name>
    <dbReference type="NCBI Taxonomy" id="3081200"/>
    <lineage>
        <taxon>Bacteria</taxon>
        <taxon>Pseudomonadati</taxon>
        <taxon>Pseudomonadota</taxon>
        <taxon>Gammaproteobacteria</taxon>
        <taxon>Cellvibrionales</taxon>
        <taxon>Halieaceae</taxon>
        <taxon>Congregibacter</taxon>
    </lineage>
</organism>
<dbReference type="Pfam" id="PF02517">
    <property type="entry name" value="Rce1-like"/>
    <property type="match status" value="1"/>
</dbReference>
<protein>
    <submittedName>
        <fullName evidence="3">Type II CAAX endopeptidase family protein</fullName>
    </submittedName>
</protein>
<evidence type="ECO:0000313" key="4">
    <source>
        <dbReference type="Proteomes" id="UP001626537"/>
    </source>
</evidence>
<keyword evidence="1" id="KW-0472">Membrane</keyword>
<gene>
    <name evidence="3" type="ORF">R0135_01285</name>
</gene>
<dbReference type="RefSeq" id="WP_407348456.1">
    <property type="nucleotide sequence ID" value="NZ_CP136864.1"/>
</dbReference>
<dbReference type="InterPro" id="IPR003675">
    <property type="entry name" value="Rce1/LyrA-like_dom"/>
</dbReference>
<dbReference type="PANTHER" id="PTHR35797">
    <property type="entry name" value="PROTEASE-RELATED"/>
    <property type="match status" value="1"/>
</dbReference>
<dbReference type="PANTHER" id="PTHR35797:SF1">
    <property type="entry name" value="PROTEASE"/>
    <property type="match status" value="1"/>
</dbReference>
<feature type="domain" description="CAAX prenyl protease 2/Lysostaphin resistance protein A-like" evidence="2">
    <location>
        <begin position="125"/>
        <end position="220"/>
    </location>
</feature>
<feature type="transmembrane region" description="Helical" evidence="1">
    <location>
        <begin position="46"/>
        <end position="64"/>
    </location>
</feature>
<keyword evidence="1" id="KW-1133">Transmembrane helix</keyword>
<dbReference type="InterPro" id="IPR042150">
    <property type="entry name" value="MmRce1-like"/>
</dbReference>
<name>A0ABZ0I468_9GAMM</name>
<feature type="transmembrane region" description="Helical" evidence="1">
    <location>
        <begin position="181"/>
        <end position="201"/>
    </location>
</feature>
<accession>A0ABZ0I468</accession>
<proteinExistence type="predicted"/>
<dbReference type="EMBL" id="CP136864">
    <property type="protein sequence ID" value="WOJ93816.1"/>
    <property type="molecule type" value="Genomic_DNA"/>
</dbReference>
<feature type="transmembrane region" description="Helical" evidence="1">
    <location>
        <begin position="84"/>
        <end position="105"/>
    </location>
</feature>
<dbReference type="Proteomes" id="UP001626537">
    <property type="component" value="Chromosome"/>
</dbReference>
<feature type="transmembrane region" description="Helical" evidence="1">
    <location>
        <begin position="117"/>
        <end position="139"/>
    </location>
</feature>
<evidence type="ECO:0000256" key="1">
    <source>
        <dbReference type="SAM" id="Phobius"/>
    </source>
</evidence>